<feature type="compositionally biased region" description="Polar residues" evidence="1">
    <location>
        <begin position="184"/>
        <end position="198"/>
    </location>
</feature>
<dbReference type="Proteomes" id="UP001165121">
    <property type="component" value="Unassembled WGS sequence"/>
</dbReference>
<gene>
    <name evidence="2" type="ORF">Pfra01_002324600</name>
</gene>
<organism evidence="2 3">
    <name type="scientific">Phytophthora fragariaefolia</name>
    <dbReference type="NCBI Taxonomy" id="1490495"/>
    <lineage>
        <taxon>Eukaryota</taxon>
        <taxon>Sar</taxon>
        <taxon>Stramenopiles</taxon>
        <taxon>Oomycota</taxon>
        <taxon>Peronosporomycetes</taxon>
        <taxon>Peronosporales</taxon>
        <taxon>Peronosporaceae</taxon>
        <taxon>Phytophthora</taxon>
    </lineage>
</organism>
<feature type="region of interest" description="Disordered" evidence="1">
    <location>
        <begin position="133"/>
        <end position="220"/>
    </location>
</feature>
<protein>
    <submittedName>
        <fullName evidence="2">Unnamed protein product</fullName>
    </submittedName>
</protein>
<feature type="compositionally biased region" description="Basic and acidic residues" evidence="1">
    <location>
        <begin position="144"/>
        <end position="159"/>
    </location>
</feature>
<accession>A0A9W6Y704</accession>
<reference evidence="2" key="1">
    <citation type="submission" date="2023-04" db="EMBL/GenBank/DDBJ databases">
        <title>Phytophthora fragariaefolia NBRC 109709.</title>
        <authorList>
            <person name="Ichikawa N."/>
            <person name="Sato H."/>
            <person name="Tonouchi N."/>
        </authorList>
    </citation>
    <scope>NUCLEOTIDE SEQUENCE</scope>
    <source>
        <strain evidence="2">NBRC 109709</strain>
    </source>
</reference>
<evidence type="ECO:0000313" key="2">
    <source>
        <dbReference type="EMBL" id="GMF55265.1"/>
    </source>
</evidence>
<proteinExistence type="predicted"/>
<dbReference type="AlphaFoldDB" id="A0A9W6Y704"/>
<evidence type="ECO:0000313" key="3">
    <source>
        <dbReference type="Proteomes" id="UP001165121"/>
    </source>
</evidence>
<feature type="region of interest" description="Disordered" evidence="1">
    <location>
        <begin position="41"/>
        <end position="65"/>
    </location>
</feature>
<evidence type="ECO:0000256" key="1">
    <source>
        <dbReference type="SAM" id="MobiDB-lite"/>
    </source>
</evidence>
<feature type="compositionally biased region" description="Acidic residues" evidence="1">
    <location>
        <begin position="166"/>
        <end position="178"/>
    </location>
</feature>
<keyword evidence="3" id="KW-1185">Reference proteome</keyword>
<name>A0A9W6Y704_9STRA</name>
<dbReference type="EMBL" id="BSXT01003682">
    <property type="protein sequence ID" value="GMF55265.1"/>
    <property type="molecule type" value="Genomic_DNA"/>
</dbReference>
<sequence>MMETEQRVLTYANIVVVYDRKGTEEVKVNMPTELGATTERELRAQRRRRSNRTVTTPGRKKPRTDRRVVVETDDGGQLQRMTDDVRVASGNTLPSETPFQSTLHHYSSEFPMSFPVGVLLFAARTVGGVTADTGFEAGNAEGDGQSHHGEQEQADREETTEQQGESGDETVDLNENVDEGYTRGWQTSRGATATTTPRVLSPASQATAPPPAPFREVIRE</sequence>
<comment type="caution">
    <text evidence="2">The sequence shown here is derived from an EMBL/GenBank/DDBJ whole genome shotgun (WGS) entry which is preliminary data.</text>
</comment>